<sequence>MAFQFQRIIFELARSDPRWTSPSKFDYEGAPQTYYILKCSMMHFDDGDHVNGGRMLRKAFVTLEQELSDWSLTVVQDVCLNILGITLRYDYAEIGTRMLRHCGHLFGLKHHNRLYCIFFESLAHAFAFCQDMAHSDYHLRKLTGLYANELDHVRSCSDRGSIQANRRYRLIEWNSEDKEAAKEIISRSECLLTEAVSELEDLDDKRLRIQNEALRMQSYFHDYQDDYIDKIRRPENELKKHYASKQKVIPFESWEQSHQFAFLRLWERELDYYKDMKDLDRAAEAASRVLKLEKNQTERWIMVSLQFEFWLRKMGQKRKGARIKEERLRSGYYSRLEESFP</sequence>
<keyword evidence="2" id="KW-1185">Reference proteome</keyword>
<dbReference type="AlphaFoldDB" id="A0A8H3WCG0"/>
<accession>A0A8H3WCG0</accession>
<name>A0A8H3WCG0_9PEZI</name>
<protein>
    <submittedName>
        <fullName evidence="1">Uncharacterized protein</fullName>
    </submittedName>
</protein>
<dbReference type="Proteomes" id="UP000434172">
    <property type="component" value="Unassembled WGS sequence"/>
</dbReference>
<reference evidence="1 2" key="1">
    <citation type="submission" date="2019-12" db="EMBL/GenBank/DDBJ databases">
        <title>A genome sequence resource for the geographically widespread anthracnose pathogen Colletotrichum asianum.</title>
        <authorList>
            <person name="Meng Y."/>
        </authorList>
    </citation>
    <scope>NUCLEOTIDE SEQUENCE [LARGE SCALE GENOMIC DNA]</scope>
    <source>
        <strain evidence="1 2">ICMP 18580</strain>
    </source>
</reference>
<dbReference type="OrthoDB" id="5308957at2759"/>
<organism evidence="1 2">
    <name type="scientific">Colletotrichum asianum</name>
    <dbReference type="NCBI Taxonomy" id="702518"/>
    <lineage>
        <taxon>Eukaryota</taxon>
        <taxon>Fungi</taxon>
        <taxon>Dikarya</taxon>
        <taxon>Ascomycota</taxon>
        <taxon>Pezizomycotina</taxon>
        <taxon>Sordariomycetes</taxon>
        <taxon>Hypocreomycetidae</taxon>
        <taxon>Glomerellales</taxon>
        <taxon>Glomerellaceae</taxon>
        <taxon>Colletotrichum</taxon>
        <taxon>Colletotrichum gloeosporioides species complex</taxon>
    </lineage>
</organism>
<gene>
    <name evidence="1" type="ORF">GQ607_008188</name>
</gene>
<evidence type="ECO:0000313" key="1">
    <source>
        <dbReference type="EMBL" id="KAF0324484.1"/>
    </source>
</evidence>
<comment type="caution">
    <text evidence="1">The sequence shown here is derived from an EMBL/GenBank/DDBJ whole genome shotgun (WGS) entry which is preliminary data.</text>
</comment>
<dbReference type="EMBL" id="WOWK01000043">
    <property type="protein sequence ID" value="KAF0324484.1"/>
    <property type="molecule type" value="Genomic_DNA"/>
</dbReference>
<proteinExistence type="predicted"/>
<evidence type="ECO:0000313" key="2">
    <source>
        <dbReference type="Proteomes" id="UP000434172"/>
    </source>
</evidence>